<name>A0A7G7CNK6_9CORY</name>
<dbReference type="KEGG" id="cik:H0194_08935"/>
<sequence>MSELIDPARSRSQRQISAYTYLFDKITRERISLAHIPDTSFYIDRALTHSTGPGWEGYAAELKHLINNDDITGLKQRLLPATDEGDRYRSISPLLMLLLTPEEGQALKPPYRLVTPEMLNVG</sequence>
<accession>A0A7G7CNK6</accession>
<proteinExistence type="predicted"/>
<dbReference type="EMBL" id="CP059404">
    <property type="protein sequence ID" value="QNE89172.1"/>
    <property type="molecule type" value="Genomic_DNA"/>
</dbReference>
<evidence type="ECO:0000313" key="2">
    <source>
        <dbReference type="Proteomes" id="UP000515743"/>
    </source>
</evidence>
<keyword evidence="2" id="KW-1185">Reference proteome</keyword>
<dbReference type="AlphaFoldDB" id="A0A7G7CNK6"/>
<evidence type="ECO:0000313" key="1">
    <source>
        <dbReference type="EMBL" id="QNE89172.1"/>
    </source>
</evidence>
<protein>
    <submittedName>
        <fullName evidence="1">Uncharacterized protein</fullName>
    </submittedName>
</protein>
<dbReference type="Proteomes" id="UP000515743">
    <property type="component" value="Chromosome"/>
</dbReference>
<reference evidence="1 2" key="1">
    <citation type="submission" date="2020-07" db="EMBL/GenBank/DDBJ databases">
        <title>Complete genome and description of Corynebacterium incognita strain Marseille-Q3630 sp. nov.</title>
        <authorList>
            <person name="Boxberger M."/>
        </authorList>
    </citation>
    <scope>NUCLEOTIDE SEQUENCE [LARGE SCALE GENOMIC DNA]</scope>
    <source>
        <strain evidence="1 2">Marseille-Q3630</strain>
    </source>
</reference>
<dbReference type="RefSeq" id="WP_185175550.1">
    <property type="nucleotide sequence ID" value="NZ_CP059404.1"/>
</dbReference>
<gene>
    <name evidence="1" type="ORF">H0194_08935</name>
</gene>
<organism evidence="1 2">
    <name type="scientific">Corynebacterium incognita</name>
    <dbReference type="NCBI Taxonomy" id="2754725"/>
    <lineage>
        <taxon>Bacteria</taxon>
        <taxon>Bacillati</taxon>
        <taxon>Actinomycetota</taxon>
        <taxon>Actinomycetes</taxon>
        <taxon>Mycobacteriales</taxon>
        <taxon>Corynebacteriaceae</taxon>
        <taxon>Corynebacterium</taxon>
    </lineage>
</organism>